<evidence type="ECO:0000313" key="10">
    <source>
        <dbReference type="WBParaSite" id="TCONS_00006296.p1"/>
    </source>
</evidence>
<dbReference type="InterPro" id="IPR003593">
    <property type="entry name" value="AAA+_ATPase"/>
</dbReference>
<evidence type="ECO:0000313" key="9">
    <source>
        <dbReference type="WBParaSite" id="SSTP_0000180900.1"/>
    </source>
</evidence>
<dbReference type="GO" id="GO:0005524">
    <property type="term" value="F:ATP binding"/>
    <property type="evidence" value="ECO:0007669"/>
    <property type="project" value="UniProtKB-KW"/>
</dbReference>
<dbReference type="Pfam" id="PF00004">
    <property type="entry name" value="AAA"/>
    <property type="match status" value="1"/>
</dbReference>
<keyword evidence="6" id="KW-0812">Transmembrane</keyword>
<protein>
    <submittedName>
        <fullName evidence="9 10">AAA domain-containing protein</fullName>
    </submittedName>
</protein>
<feature type="transmembrane region" description="Helical" evidence="6">
    <location>
        <begin position="12"/>
        <end position="34"/>
    </location>
</feature>
<dbReference type="PANTHER" id="PTHR45644:SF3">
    <property type="entry name" value="FI08533P-RELATED"/>
    <property type="match status" value="1"/>
</dbReference>
<keyword evidence="6" id="KW-0472">Membrane</keyword>
<keyword evidence="3 5" id="KW-0067">ATP-binding</keyword>
<dbReference type="SUPFAM" id="SSF52540">
    <property type="entry name" value="P-loop containing nucleoside triphosphate hydrolases"/>
    <property type="match status" value="1"/>
</dbReference>
<dbReference type="InterPro" id="IPR027417">
    <property type="entry name" value="P-loop_NTPase"/>
</dbReference>
<evidence type="ECO:0000256" key="1">
    <source>
        <dbReference type="ARBA" id="ARBA00004173"/>
    </source>
</evidence>
<proteinExistence type="inferred from homology"/>
<dbReference type="GO" id="GO:0016887">
    <property type="term" value="F:ATP hydrolysis activity"/>
    <property type="evidence" value="ECO:0007669"/>
    <property type="project" value="InterPro"/>
</dbReference>
<feature type="domain" description="AAA+ ATPase" evidence="7">
    <location>
        <begin position="116"/>
        <end position="251"/>
    </location>
</feature>
<dbReference type="GO" id="GO:0005741">
    <property type="term" value="C:mitochondrial outer membrane"/>
    <property type="evidence" value="ECO:0007669"/>
    <property type="project" value="TreeGrafter"/>
</dbReference>
<dbReference type="STRING" id="6248.A0A0K0DX42"/>
<dbReference type="InterPro" id="IPR003960">
    <property type="entry name" value="ATPase_AAA_CS"/>
</dbReference>
<dbReference type="PROSITE" id="PS00674">
    <property type="entry name" value="AAA"/>
    <property type="match status" value="1"/>
</dbReference>
<evidence type="ECO:0000256" key="4">
    <source>
        <dbReference type="ARBA" id="ARBA00023128"/>
    </source>
</evidence>
<keyword evidence="2 5" id="KW-0547">Nucleotide-binding</keyword>
<comment type="similarity">
    <text evidence="5">Belongs to the AAA ATPase family.</text>
</comment>
<dbReference type="GO" id="GO:0140570">
    <property type="term" value="P:extraction of mislocalized protein from mitochondrial outer membrane"/>
    <property type="evidence" value="ECO:0007669"/>
    <property type="project" value="TreeGrafter"/>
</dbReference>
<dbReference type="PANTHER" id="PTHR45644">
    <property type="entry name" value="AAA ATPASE, PUTATIVE (AFU_ORTHOLOGUE AFUA_2G12920)-RELATED-RELATED"/>
    <property type="match status" value="1"/>
</dbReference>
<dbReference type="Gene3D" id="3.40.50.300">
    <property type="entry name" value="P-loop containing nucleotide triphosphate hydrolases"/>
    <property type="match status" value="1"/>
</dbReference>
<keyword evidence="8" id="KW-1185">Reference proteome</keyword>
<dbReference type="InterPro" id="IPR051701">
    <property type="entry name" value="Mito_OM_Translocase_MSP1"/>
</dbReference>
<dbReference type="WBParaSite" id="TCONS_00006296.p1">
    <property type="protein sequence ID" value="TCONS_00006296.p1"/>
    <property type="gene ID" value="XLOC_004453"/>
</dbReference>
<evidence type="ECO:0000256" key="6">
    <source>
        <dbReference type="SAM" id="Phobius"/>
    </source>
</evidence>
<dbReference type="SMART" id="SM00382">
    <property type="entry name" value="AAA"/>
    <property type="match status" value="1"/>
</dbReference>
<dbReference type="Proteomes" id="UP000035681">
    <property type="component" value="Unplaced"/>
</dbReference>
<name>A0A0K0DX42_STRER</name>
<evidence type="ECO:0000259" key="7">
    <source>
        <dbReference type="SMART" id="SM00382"/>
    </source>
</evidence>
<accession>A0A0K0DX42</accession>
<dbReference type="AlphaFoldDB" id="A0A0K0DX42"/>
<keyword evidence="6" id="KW-1133">Transmembrane helix</keyword>
<evidence type="ECO:0000256" key="3">
    <source>
        <dbReference type="ARBA" id="ARBA00022840"/>
    </source>
</evidence>
<comment type="subcellular location">
    <subcellularLocation>
        <location evidence="1">Mitochondrion</location>
    </subcellularLocation>
</comment>
<dbReference type="WBParaSite" id="SSTP_0000180900.1">
    <property type="protein sequence ID" value="SSTP_0000180900.1"/>
    <property type="gene ID" value="SSTP_0000180900"/>
</dbReference>
<dbReference type="InterPro" id="IPR003959">
    <property type="entry name" value="ATPase_AAA_core"/>
</dbReference>
<sequence length="396" mass="44733">MSRLREELISFFAQSVIGLGLTLIALKVSFSYIYPELDQRKKVKNKASDILKKMGFSNPPILTEYESTILLSLVDPSDGGSYKDIIGYSDIISTLKRRIVYPLILSFKRNDKLLQPPKGVLLYGHPGVGKTKIARSVAGECGCRFINCDMSIMMDKYYGESQKMISALFSLAQKLQPVIIFIDEIESFLRTRNETDNEVNQAFKAQFMSQWDGFIESNSKIVIMAASNLPTLIDPAILRRMPVKIKIPLPDANTRIEMFKHYLPSLNLNNEKIDIIKEIADKSQGLSCADVVEISRIAVIDKVGELIDSIEILDDNFEHNMHRIEDVNHVNSVSAEDLLKSVTTFVKEKSGTIKENPFSFQESLRDIFQAETLENIKTKYSTIIDIEKMADDLGVD</sequence>
<dbReference type="Gene3D" id="1.10.8.60">
    <property type="match status" value="1"/>
</dbReference>
<keyword evidence="4" id="KW-0496">Mitochondrion</keyword>
<organism evidence="9">
    <name type="scientific">Strongyloides stercoralis</name>
    <name type="common">Threadworm</name>
    <dbReference type="NCBI Taxonomy" id="6248"/>
    <lineage>
        <taxon>Eukaryota</taxon>
        <taxon>Metazoa</taxon>
        <taxon>Ecdysozoa</taxon>
        <taxon>Nematoda</taxon>
        <taxon>Chromadorea</taxon>
        <taxon>Rhabditida</taxon>
        <taxon>Tylenchina</taxon>
        <taxon>Panagrolaimomorpha</taxon>
        <taxon>Strongyloidoidea</taxon>
        <taxon>Strongyloididae</taxon>
        <taxon>Strongyloides</taxon>
    </lineage>
</organism>
<evidence type="ECO:0000256" key="5">
    <source>
        <dbReference type="RuleBase" id="RU003651"/>
    </source>
</evidence>
<evidence type="ECO:0000256" key="2">
    <source>
        <dbReference type="ARBA" id="ARBA00022741"/>
    </source>
</evidence>
<evidence type="ECO:0000313" key="8">
    <source>
        <dbReference type="Proteomes" id="UP000035681"/>
    </source>
</evidence>
<reference evidence="9" key="1">
    <citation type="submission" date="2015-08" db="UniProtKB">
        <authorList>
            <consortium name="WormBaseParasite"/>
        </authorList>
    </citation>
    <scope>IDENTIFICATION</scope>
</reference>